<feature type="region of interest" description="Disordered" evidence="1">
    <location>
        <begin position="49"/>
        <end position="85"/>
    </location>
</feature>
<dbReference type="Proteomes" id="UP000007967">
    <property type="component" value="Chromosome"/>
</dbReference>
<gene>
    <name evidence="3" type="ordered locus">Kfla_2376</name>
</gene>
<evidence type="ECO:0000256" key="1">
    <source>
        <dbReference type="SAM" id="MobiDB-lite"/>
    </source>
</evidence>
<evidence type="ECO:0000259" key="2">
    <source>
        <dbReference type="SMART" id="SM00278"/>
    </source>
</evidence>
<dbReference type="SMART" id="SM00278">
    <property type="entry name" value="HhH1"/>
    <property type="match status" value="2"/>
</dbReference>
<dbReference type="Pfam" id="PF10531">
    <property type="entry name" value="SLBB"/>
    <property type="match status" value="1"/>
</dbReference>
<accession>D2PUY5</accession>
<dbReference type="GO" id="GO:0006281">
    <property type="term" value="P:DNA repair"/>
    <property type="evidence" value="ECO:0007669"/>
    <property type="project" value="InterPro"/>
</dbReference>
<dbReference type="PANTHER" id="PTHR21180:SF32">
    <property type="entry name" value="ENDONUCLEASE_EXONUCLEASE_PHOSPHATASE FAMILY DOMAIN-CONTAINING PROTEIN 1"/>
    <property type="match status" value="1"/>
</dbReference>
<dbReference type="InterPro" id="IPR003583">
    <property type="entry name" value="Hlx-hairpin-Hlx_DNA-bd_motif"/>
</dbReference>
<dbReference type="InterPro" id="IPR010994">
    <property type="entry name" value="RuvA_2-like"/>
</dbReference>
<dbReference type="HOGENOM" id="CLU_052011_0_2_11"/>
<dbReference type="GO" id="GO:0003677">
    <property type="term" value="F:DNA binding"/>
    <property type="evidence" value="ECO:0007669"/>
    <property type="project" value="InterPro"/>
</dbReference>
<dbReference type="InterPro" id="IPR004509">
    <property type="entry name" value="Competence_ComEA_HhH"/>
</dbReference>
<feature type="domain" description="Helix-hairpin-helix DNA-binding motif class 1" evidence="2">
    <location>
        <begin position="204"/>
        <end position="223"/>
    </location>
</feature>
<dbReference type="GO" id="GO:0015627">
    <property type="term" value="C:type II protein secretion system complex"/>
    <property type="evidence" value="ECO:0007669"/>
    <property type="project" value="TreeGrafter"/>
</dbReference>
<feature type="domain" description="Helix-hairpin-helix DNA-binding motif class 1" evidence="2">
    <location>
        <begin position="174"/>
        <end position="193"/>
    </location>
</feature>
<keyword evidence="4" id="KW-1185">Reference proteome</keyword>
<protein>
    <submittedName>
        <fullName evidence="3">Competence protein ComEA helix-hairpin-helix repeat protein</fullName>
    </submittedName>
</protein>
<sequence>MRGGWIPDTKLPERLQGTRWSLTPRHLAVVALVLTIGLLWAGCSVLRSQPEPVPDNRPSPALVTGSPVAAPTSPTDPPAASTATPPTTVVVHVAGKVRRPGLIHTRPGARVADALAAAGGALPGADLTTLNLARPVTDGEQILVGLPNLPPPGPNPTPGRSTPTSVDLNTATLDQLDALPGVGPVLAQRILDYRTEHGRFTTIDQLQEVPGVGTKKYEDLKPHVRI</sequence>
<dbReference type="AlphaFoldDB" id="D2PUY5"/>
<feature type="compositionally biased region" description="Low complexity" evidence="1">
    <location>
        <begin position="66"/>
        <end position="85"/>
    </location>
</feature>
<dbReference type="InterPro" id="IPR019554">
    <property type="entry name" value="Soluble_ligand-bd"/>
</dbReference>
<evidence type="ECO:0000313" key="4">
    <source>
        <dbReference type="Proteomes" id="UP000007967"/>
    </source>
</evidence>
<evidence type="ECO:0000313" key="3">
    <source>
        <dbReference type="EMBL" id="ADB31451.1"/>
    </source>
</evidence>
<dbReference type="Gene3D" id="1.10.150.320">
    <property type="entry name" value="Photosystem II 12 kDa extrinsic protein"/>
    <property type="match status" value="1"/>
</dbReference>
<dbReference type="GO" id="GO:0015628">
    <property type="term" value="P:protein secretion by the type II secretion system"/>
    <property type="evidence" value="ECO:0007669"/>
    <property type="project" value="TreeGrafter"/>
</dbReference>
<dbReference type="Pfam" id="PF12836">
    <property type="entry name" value="HHH_3"/>
    <property type="match status" value="1"/>
</dbReference>
<dbReference type="PANTHER" id="PTHR21180">
    <property type="entry name" value="ENDONUCLEASE/EXONUCLEASE/PHOSPHATASE FAMILY DOMAIN-CONTAINING PROTEIN 1"/>
    <property type="match status" value="1"/>
</dbReference>
<dbReference type="KEGG" id="kfl:Kfla_2376"/>
<dbReference type="eggNOG" id="COG1555">
    <property type="taxonomic scope" value="Bacteria"/>
</dbReference>
<proteinExistence type="predicted"/>
<organism evidence="3 4">
    <name type="scientific">Kribbella flavida (strain DSM 17836 / JCM 10339 / NBRC 14399)</name>
    <dbReference type="NCBI Taxonomy" id="479435"/>
    <lineage>
        <taxon>Bacteria</taxon>
        <taxon>Bacillati</taxon>
        <taxon>Actinomycetota</taxon>
        <taxon>Actinomycetes</taxon>
        <taxon>Propionibacteriales</taxon>
        <taxon>Kribbellaceae</taxon>
        <taxon>Kribbella</taxon>
    </lineage>
</organism>
<reference evidence="3 4" key="2">
    <citation type="journal article" date="2010" name="Stand. Genomic Sci.">
        <title>Complete genome sequence of Kribbella flavida type strain (IFO 14399).</title>
        <authorList>
            <person name="Pukall R."/>
            <person name="Lapidus A."/>
            <person name="Glavina Del Rio T."/>
            <person name="Copeland A."/>
            <person name="Tice H."/>
            <person name="Cheng J.-F."/>
            <person name="Lucas S."/>
            <person name="Chen F."/>
            <person name="Nolan M."/>
            <person name="LaButti K."/>
            <person name="Pati A."/>
            <person name="Ivanova N."/>
            <person name="Mavrommatis K."/>
            <person name="Mikhailova N."/>
            <person name="Pitluck S."/>
            <person name="Bruce D."/>
            <person name="Goodwin L."/>
            <person name="Land M."/>
            <person name="Hauser L."/>
            <person name="Chang Y.-J."/>
            <person name="Jeffries C.D."/>
            <person name="Chen A."/>
            <person name="Palaniappan K."/>
            <person name="Chain P."/>
            <person name="Rohde M."/>
            <person name="Goeker M."/>
            <person name="Bristow J."/>
            <person name="Eisen J.A."/>
            <person name="Markowitz V."/>
            <person name="Hugenholtz P."/>
            <person name="Kyrpides N.C."/>
            <person name="Klenk H.-P."/>
            <person name="Brettin T."/>
        </authorList>
    </citation>
    <scope>NUCLEOTIDE SEQUENCE [LARGE SCALE GENOMIC DNA]</scope>
    <source>
        <strain evidence="4">DSM 17836 / JCM 10339 / NBRC 14399</strain>
    </source>
</reference>
<reference evidence="4" key="1">
    <citation type="submission" date="2009-09" db="EMBL/GenBank/DDBJ databases">
        <title>The complete genome of Kribbella flavida DSM 17836.</title>
        <authorList>
            <consortium name="US DOE Joint Genome Institute (JGI-PGF)"/>
            <person name="Lucas S."/>
            <person name="Copeland A."/>
            <person name="Lapidus A."/>
            <person name="Glavina del Rio T."/>
            <person name="Dalin E."/>
            <person name="Tice H."/>
            <person name="Bruce D."/>
            <person name="Goodwin L."/>
            <person name="Pitluck S."/>
            <person name="Kyrpides N."/>
            <person name="Mavromatis K."/>
            <person name="Ivanova N."/>
            <person name="Saunders E."/>
            <person name="Brettin T."/>
            <person name="Detter J.C."/>
            <person name="Han C."/>
            <person name="Larimer F."/>
            <person name="Land M."/>
            <person name="Hauser L."/>
            <person name="Markowitz V."/>
            <person name="Cheng J.-F."/>
            <person name="Hugenholtz P."/>
            <person name="Woyke T."/>
            <person name="Wu D."/>
            <person name="Pukall R."/>
            <person name="Klenk H.-P."/>
            <person name="Eisen J.A."/>
        </authorList>
    </citation>
    <scope>NUCLEOTIDE SEQUENCE [LARGE SCALE GENOMIC DNA]</scope>
    <source>
        <strain evidence="4">DSM 17836 / JCM 10339 / NBRC 14399</strain>
    </source>
</reference>
<dbReference type="STRING" id="479435.Kfla_2376"/>
<dbReference type="InterPro" id="IPR051675">
    <property type="entry name" value="Endo/Exo/Phosphatase_dom_1"/>
</dbReference>
<name>D2PUY5_KRIFD</name>
<dbReference type="NCBIfam" id="TIGR00426">
    <property type="entry name" value="competence protein ComEA helix-hairpin-helix repeat region"/>
    <property type="match status" value="1"/>
</dbReference>
<dbReference type="SUPFAM" id="SSF47781">
    <property type="entry name" value="RuvA domain 2-like"/>
    <property type="match status" value="1"/>
</dbReference>
<dbReference type="EMBL" id="CP001736">
    <property type="protein sequence ID" value="ADB31451.1"/>
    <property type="molecule type" value="Genomic_DNA"/>
</dbReference>